<evidence type="ECO:0000313" key="2">
    <source>
        <dbReference type="Proteomes" id="UP000694892"/>
    </source>
</evidence>
<reference evidence="2" key="1">
    <citation type="journal article" date="2016" name="Nature">
        <title>Genome evolution in the allotetraploid frog Xenopus laevis.</title>
        <authorList>
            <person name="Session A.M."/>
            <person name="Uno Y."/>
            <person name="Kwon T."/>
            <person name="Chapman J.A."/>
            <person name="Toyoda A."/>
            <person name="Takahashi S."/>
            <person name="Fukui A."/>
            <person name="Hikosaka A."/>
            <person name="Suzuki A."/>
            <person name="Kondo M."/>
            <person name="van Heeringen S.J."/>
            <person name="Quigley I."/>
            <person name="Heinz S."/>
            <person name="Ogino H."/>
            <person name="Ochi H."/>
            <person name="Hellsten U."/>
            <person name="Lyons J.B."/>
            <person name="Simakov O."/>
            <person name="Putnam N."/>
            <person name="Stites J."/>
            <person name="Kuroki Y."/>
            <person name="Tanaka T."/>
            <person name="Michiue T."/>
            <person name="Watanabe M."/>
            <person name="Bogdanovic O."/>
            <person name="Lister R."/>
            <person name="Georgiou G."/>
            <person name="Paranjpe S.S."/>
            <person name="van Kruijsbergen I."/>
            <person name="Shu S."/>
            <person name="Carlson J."/>
            <person name="Kinoshita T."/>
            <person name="Ohta Y."/>
            <person name="Mawaribuchi S."/>
            <person name="Jenkins J."/>
            <person name="Grimwood J."/>
            <person name="Schmutz J."/>
            <person name="Mitros T."/>
            <person name="Mozaffari S.V."/>
            <person name="Suzuki Y."/>
            <person name="Haramoto Y."/>
            <person name="Yamamoto T.S."/>
            <person name="Takagi C."/>
            <person name="Heald R."/>
            <person name="Miller K."/>
            <person name="Haudenschild C."/>
            <person name="Kitzman J."/>
            <person name="Nakayama T."/>
            <person name="Izutsu Y."/>
            <person name="Robert J."/>
            <person name="Fortriede J."/>
            <person name="Burns K."/>
            <person name="Lotay V."/>
            <person name="Karimi K."/>
            <person name="Yasuoka Y."/>
            <person name="Dichmann D.S."/>
            <person name="Flajnik M.F."/>
            <person name="Houston D.W."/>
            <person name="Shendure J."/>
            <person name="DuPasquier L."/>
            <person name="Vize P.D."/>
            <person name="Zorn A.M."/>
            <person name="Ito M."/>
            <person name="Marcotte E.M."/>
            <person name="Wallingford J.B."/>
            <person name="Ito Y."/>
            <person name="Asashima M."/>
            <person name="Ueno N."/>
            <person name="Matsuda Y."/>
            <person name="Veenstra G.J."/>
            <person name="Fujiyama A."/>
            <person name="Harland R.M."/>
            <person name="Taira M."/>
            <person name="Rokhsar D.S."/>
        </authorList>
    </citation>
    <scope>NUCLEOTIDE SEQUENCE [LARGE SCALE GENOMIC DNA]</scope>
    <source>
        <strain evidence="2">J</strain>
    </source>
</reference>
<dbReference type="AlphaFoldDB" id="A0A974CF39"/>
<gene>
    <name evidence="1" type="ORF">XELAEV_18035094mg</name>
</gene>
<dbReference type="EMBL" id="CM004478">
    <property type="protein sequence ID" value="OCT72128.1"/>
    <property type="molecule type" value="Genomic_DNA"/>
</dbReference>
<organism evidence="1 2">
    <name type="scientific">Xenopus laevis</name>
    <name type="common">African clawed frog</name>
    <dbReference type="NCBI Taxonomy" id="8355"/>
    <lineage>
        <taxon>Eukaryota</taxon>
        <taxon>Metazoa</taxon>
        <taxon>Chordata</taxon>
        <taxon>Craniata</taxon>
        <taxon>Vertebrata</taxon>
        <taxon>Euteleostomi</taxon>
        <taxon>Amphibia</taxon>
        <taxon>Batrachia</taxon>
        <taxon>Anura</taxon>
        <taxon>Pipoidea</taxon>
        <taxon>Pipidae</taxon>
        <taxon>Xenopodinae</taxon>
        <taxon>Xenopus</taxon>
        <taxon>Xenopus</taxon>
    </lineage>
</organism>
<dbReference type="Proteomes" id="UP000694892">
    <property type="component" value="Chromosome 7L"/>
</dbReference>
<protein>
    <submittedName>
        <fullName evidence="1">Uncharacterized protein</fullName>
    </submittedName>
</protein>
<accession>A0A974CF39</accession>
<name>A0A974CF39_XENLA</name>
<proteinExistence type="predicted"/>
<sequence length="68" mass="7798">MYTNSDIIRYTIPPNILEFKRGTTPIFVATPPNYHVQQCTNDTYKLLPTTLEEAVSGHIYSCTSLYVR</sequence>
<evidence type="ECO:0000313" key="1">
    <source>
        <dbReference type="EMBL" id="OCT72128.1"/>
    </source>
</evidence>